<dbReference type="EMBL" id="DWWT01000025">
    <property type="protein sequence ID" value="HJC05644.1"/>
    <property type="molecule type" value="Genomic_DNA"/>
</dbReference>
<evidence type="ECO:0000313" key="3">
    <source>
        <dbReference type="Proteomes" id="UP000823910"/>
    </source>
</evidence>
<accession>A0A9D2MZY6</accession>
<dbReference type="InterPro" id="IPR036779">
    <property type="entry name" value="LysM_dom_sf"/>
</dbReference>
<dbReference type="InterPro" id="IPR018392">
    <property type="entry name" value="LysM"/>
</dbReference>
<dbReference type="Pfam" id="PF01476">
    <property type="entry name" value="LysM"/>
    <property type="match status" value="1"/>
</dbReference>
<protein>
    <submittedName>
        <fullName evidence="2">DUF3794 domain-containing protein</fullName>
    </submittedName>
</protein>
<feature type="domain" description="LysM" evidence="1">
    <location>
        <begin position="489"/>
        <end position="532"/>
    </location>
</feature>
<evidence type="ECO:0000313" key="2">
    <source>
        <dbReference type="EMBL" id="HJC05644.1"/>
    </source>
</evidence>
<dbReference type="InterPro" id="IPR024300">
    <property type="entry name" value="SipL_SPOCS_dom"/>
</dbReference>
<dbReference type="SUPFAM" id="SSF54106">
    <property type="entry name" value="LysM domain"/>
    <property type="match status" value="1"/>
</dbReference>
<dbReference type="Proteomes" id="UP000823910">
    <property type="component" value="Unassembled WGS sequence"/>
</dbReference>
<proteinExistence type="predicted"/>
<gene>
    <name evidence="2" type="ORF">H9704_05755</name>
</gene>
<reference evidence="2" key="1">
    <citation type="journal article" date="2021" name="PeerJ">
        <title>Extensive microbial diversity within the chicken gut microbiome revealed by metagenomics and culture.</title>
        <authorList>
            <person name="Gilroy R."/>
            <person name="Ravi A."/>
            <person name="Getino M."/>
            <person name="Pursley I."/>
            <person name="Horton D.L."/>
            <person name="Alikhan N.F."/>
            <person name="Baker D."/>
            <person name="Gharbi K."/>
            <person name="Hall N."/>
            <person name="Watson M."/>
            <person name="Adriaenssens E.M."/>
            <person name="Foster-Nyarko E."/>
            <person name="Jarju S."/>
            <person name="Secka A."/>
            <person name="Antonio M."/>
            <person name="Oren A."/>
            <person name="Chaudhuri R.R."/>
            <person name="La Ragione R."/>
            <person name="Hildebrand F."/>
            <person name="Pallen M.J."/>
        </authorList>
    </citation>
    <scope>NUCLEOTIDE SEQUENCE</scope>
    <source>
        <strain evidence="2">CHK180-15479</strain>
    </source>
</reference>
<dbReference type="Gene3D" id="3.10.350.10">
    <property type="entry name" value="LysM domain"/>
    <property type="match status" value="1"/>
</dbReference>
<name>A0A9D2MZY6_9FIRM</name>
<reference evidence="2" key="2">
    <citation type="submission" date="2021-04" db="EMBL/GenBank/DDBJ databases">
        <authorList>
            <person name="Gilroy R."/>
        </authorList>
    </citation>
    <scope>NUCLEOTIDE SEQUENCE</scope>
    <source>
        <strain evidence="2">CHK180-15479</strain>
    </source>
</reference>
<dbReference type="SMART" id="SM00257">
    <property type="entry name" value="LysM"/>
    <property type="match status" value="1"/>
</dbReference>
<dbReference type="Pfam" id="PF12673">
    <property type="entry name" value="SipL"/>
    <property type="match status" value="3"/>
</dbReference>
<organism evidence="2 3">
    <name type="scientific">Candidatus Enterocloster excrementipullorum</name>
    <dbReference type="NCBI Taxonomy" id="2838559"/>
    <lineage>
        <taxon>Bacteria</taxon>
        <taxon>Bacillati</taxon>
        <taxon>Bacillota</taxon>
        <taxon>Clostridia</taxon>
        <taxon>Lachnospirales</taxon>
        <taxon>Lachnospiraceae</taxon>
        <taxon>Enterocloster</taxon>
    </lineage>
</organism>
<evidence type="ECO:0000259" key="1">
    <source>
        <dbReference type="PROSITE" id="PS51782"/>
    </source>
</evidence>
<dbReference type="PROSITE" id="PS51782">
    <property type="entry name" value="LYSM"/>
    <property type="match status" value="1"/>
</dbReference>
<sequence length="539" mass="60008">MDLIKKQIHMNQWKGNVTTQITLDDDFIVPDTLDDMEQVMLDTGEIQIETVKNQGDKVAVKGRLEFQVLYRKERGGLQTLGGNIPFEETVNVPDLEEKDYVGLTWMLEDLNTDMIHSRKLGVQAIITLQVRIEALREVEAAVDVAPDSLGTGGAAGRTDGCADTALGPVQAETLKRRVNAAAIAVRRKDTYRIKEELSLNGGKPNIGQLLWREMKLRDVSVKPLDGSLHLDGELTVFVIYSPEDENMPAQWMEETLPFSGELEMSDVKEEMIPMITVRLAHRDLEAKPDYDGEMREMDAEAVLELDIKLYEEQEAELLSDMYSNGAEIELEQREAAFDQILTRNVCKTKVTEKVSLPQDARILQICHSEGAVKLDEVEVAEDSLQIDGVLEVTILYLTSDDASPVQSFVEQLPFHCAAEARGIRCDSVYQLDAGLEQLGAVMMGGDMVEVKAVITLDFLVLQPVTEPVITGASVKPMDMKKLQELPGIVGYIVQPEDSLWTIAKKFHTTVGNIITTNELADDQVKEGQRLLLVKEIVQG</sequence>
<dbReference type="CDD" id="cd00118">
    <property type="entry name" value="LysM"/>
    <property type="match status" value="1"/>
</dbReference>
<comment type="caution">
    <text evidence="2">The sequence shown here is derived from an EMBL/GenBank/DDBJ whole genome shotgun (WGS) entry which is preliminary data.</text>
</comment>
<dbReference type="AlphaFoldDB" id="A0A9D2MZY6"/>